<feature type="region of interest" description="Disordered" evidence="1">
    <location>
        <begin position="1"/>
        <end position="22"/>
    </location>
</feature>
<feature type="region of interest" description="Disordered" evidence="1">
    <location>
        <begin position="163"/>
        <end position="200"/>
    </location>
</feature>
<feature type="compositionally biased region" description="Basic and acidic residues" evidence="1">
    <location>
        <begin position="48"/>
        <end position="59"/>
    </location>
</feature>
<reference evidence="2 3" key="1">
    <citation type="journal article" date="2015" name="Proc. Natl. Acad. Sci. U.S.A.">
        <title>The resurrection genome of Boea hygrometrica: A blueprint for survival of dehydration.</title>
        <authorList>
            <person name="Xiao L."/>
            <person name="Yang G."/>
            <person name="Zhang L."/>
            <person name="Yang X."/>
            <person name="Zhao S."/>
            <person name="Ji Z."/>
            <person name="Zhou Q."/>
            <person name="Hu M."/>
            <person name="Wang Y."/>
            <person name="Chen M."/>
            <person name="Xu Y."/>
            <person name="Jin H."/>
            <person name="Xiao X."/>
            <person name="Hu G."/>
            <person name="Bao F."/>
            <person name="Hu Y."/>
            <person name="Wan P."/>
            <person name="Li L."/>
            <person name="Deng X."/>
            <person name="Kuang T."/>
            <person name="Xiang C."/>
            <person name="Zhu J.K."/>
            <person name="Oliver M.J."/>
            <person name="He Y."/>
        </authorList>
    </citation>
    <scope>NUCLEOTIDE SEQUENCE [LARGE SCALE GENOMIC DNA]</scope>
    <source>
        <strain evidence="3">cv. XS01</strain>
    </source>
</reference>
<feature type="region of interest" description="Disordered" evidence="1">
    <location>
        <begin position="38"/>
        <end position="118"/>
    </location>
</feature>
<feature type="compositionally biased region" description="Polar residues" evidence="1">
    <location>
        <begin position="101"/>
        <end position="112"/>
    </location>
</feature>
<proteinExistence type="predicted"/>
<gene>
    <name evidence="2" type="ORF">F511_36984</name>
</gene>
<dbReference type="AlphaFoldDB" id="A0A2Z7BUS6"/>
<evidence type="ECO:0000256" key="1">
    <source>
        <dbReference type="SAM" id="MobiDB-lite"/>
    </source>
</evidence>
<accession>A0A2Z7BUS6</accession>
<protein>
    <submittedName>
        <fullName evidence="2">Uncharacterized protein</fullName>
    </submittedName>
</protein>
<dbReference type="Proteomes" id="UP000250235">
    <property type="component" value="Unassembled WGS sequence"/>
</dbReference>
<name>A0A2Z7BUS6_9LAMI</name>
<evidence type="ECO:0000313" key="3">
    <source>
        <dbReference type="Proteomes" id="UP000250235"/>
    </source>
</evidence>
<sequence length="200" mass="22043">MAAARDVAPSATHGRVNSGAHRLASSIDAAAARLLRNVRPPLVRQAHGQREQQRHDAQRRPSKRHATSTQGASSHRRPSSEAALNSPPETRDQRACIAPQSCGQRATSSCPSRGQRKMVSRMMHDVARRGAHVMREEERRRNRLWRGRPRPEAGFLRQPALKGLTRSAWTDSPRRIGQNEFRRSGGGGGGEAYERRGGGG</sequence>
<dbReference type="EMBL" id="KV002040">
    <property type="protein sequence ID" value="KZV38189.1"/>
    <property type="molecule type" value="Genomic_DNA"/>
</dbReference>
<organism evidence="2 3">
    <name type="scientific">Dorcoceras hygrometricum</name>
    <dbReference type="NCBI Taxonomy" id="472368"/>
    <lineage>
        <taxon>Eukaryota</taxon>
        <taxon>Viridiplantae</taxon>
        <taxon>Streptophyta</taxon>
        <taxon>Embryophyta</taxon>
        <taxon>Tracheophyta</taxon>
        <taxon>Spermatophyta</taxon>
        <taxon>Magnoliopsida</taxon>
        <taxon>eudicotyledons</taxon>
        <taxon>Gunneridae</taxon>
        <taxon>Pentapetalae</taxon>
        <taxon>asterids</taxon>
        <taxon>lamiids</taxon>
        <taxon>Lamiales</taxon>
        <taxon>Gesneriaceae</taxon>
        <taxon>Didymocarpoideae</taxon>
        <taxon>Trichosporeae</taxon>
        <taxon>Loxocarpinae</taxon>
        <taxon>Dorcoceras</taxon>
    </lineage>
</organism>
<keyword evidence="3" id="KW-1185">Reference proteome</keyword>
<evidence type="ECO:0000313" key="2">
    <source>
        <dbReference type="EMBL" id="KZV38189.1"/>
    </source>
</evidence>